<dbReference type="RefSeq" id="WP_142526665.1">
    <property type="nucleotide sequence ID" value="NZ_CBCSJO010000002.1"/>
</dbReference>
<keyword evidence="3" id="KW-1185">Reference proteome</keyword>
<keyword evidence="1" id="KW-1133">Transmembrane helix</keyword>
<dbReference type="Proteomes" id="UP000320300">
    <property type="component" value="Unassembled WGS sequence"/>
</dbReference>
<accession>A0A521B197</accession>
<gene>
    <name evidence="2" type="ORF">SAMN06265348_101588</name>
</gene>
<evidence type="ECO:0000313" key="3">
    <source>
        <dbReference type="Proteomes" id="UP000320300"/>
    </source>
</evidence>
<protein>
    <submittedName>
        <fullName evidence="2">Uncharacterized protein</fullName>
    </submittedName>
</protein>
<feature type="transmembrane region" description="Helical" evidence="1">
    <location>
        <begin position="66"/>
        <end position="84"/>
    </location>
</feature>
<keyword evidence="1" id="KW-0812">Transmembrane</keyword>
<sequence>MKFGRFEGDSQEFKDVCENLGYDPKIFFEVKSHKINTWALVGAIVAYVIVNIFLFKTLSTDDWYTALFITAIVLWGVICVLVHLKFAEKIATTLTVVTGLAVICYAVKISTPKDTIKELNKKVDAIMK</sequence>
<evidence type="ECO:0000256" key="1">
    <source>
        <dbReference type="SAM" id="Phobius"/>
    </source>
</evidence>
<evidence type="ECO:0000313" key="2">
    <source>
        <dbReference type="EMBL" id="SMO40550.1"/>
    </source>
</evidence>
<dbReference type="OrthoDB" id="1437612at2"/>
<feature type="transmembrane region" description="Helical" evidence="1">
    <location>
        <begin position="35"/>
        <end position="54"/>
    </location>
</feature>
<proteinExistence type="predicted"/>
<organism evidence="2 3">
    <name type="scientific">Pedobacter westerhofensis</name>
    <dbReference type="NCBI Taxonomy" id="425512"/>
    <lineage>
        <taxon>Bacteria</taxon>
        <taxon>Pseudomonadati</taxon>
        <taxon>Bacteroidota</taxon>
        <taxon>Sphingobacteriia</taxon>
        <taxon>Sphingobacteriales</taxon>
        <taxon>Sphingobacteriaceae</taxon>
        <taxon>Pedobacter</taxon>
    </lineage>
</organism>
<feature type="transmembrane region" description="Helical" evidence="1">
    <location>
        <begin position="90"/>
        <end position="107"/>
    </location>
</feature>
<name>A0A521B197_9SPHI</name>
<dbReference type="EMBL" id="FXTN01000001">
    <property type="protein sequence ID" value="SMO40550.1"/>
    <property type="molecule type" value="Genomic_DNA"/>
</dbReference>
<dbReference type="AlphaFoldDB" id="A0A521B197"/>
<keyword evidence="1" id="KW-0472">Membrane</keyword>
<reference evidence="2 3" key="1">
    <citation type="submission" date="2017-05" db="EMBL/GenBank/DDBJ databases">
        <authorList>
            <person name="Varghese N."/>
            <person name="Submissions S."/>
        </authorList>
    </citation>
    <scope>NUCLEOTIDE SEQUENCE [LARGE SCALE GENOMIC DNA]</scope>
    <source>
        <strain evidence="2 3">DSM 19036</strain>
    </source>
</reference>